<dbReference type="PANTHER" id="PTHR21597">
    <property type="entry name" value="THO2 PROTEIN"/>
    <property type="match status" value="1"/>
</dbReference>
<reference evidence="3 4" key="2">
    <citation type="submission" date="2018-11" db="EMBL/GenBank/DDBJ databases">
        <authorList>
            <consortium name="Pathogen Informatics"/>
        </authorList>
    </citation>
    <scope>NUCLEOTIDE SEQUENCE [LARGE SCALE GENOMIC DNA]</scope>
    <source>
        <strain evidence="3 4">Egypt</strain>
    </source>
</reference>
<evidence type="ECO:0000259" key="2">
    <source>
        <dbReference type="Pfam" id="PF16134"/>
    </source>
</evidence>
<name>A0A183ABF7_9TREM</name>
<dbReference type="EMBL" id="UZAN01041160">
    <property type="protein sequence ID" value="VDP72180.1"/>
    <property type="molecule type" value="Genomic_DNA"/>
</dbReference>
<keyword evidence="1" id="KW-0472">Membrane</keyword>
<evidence type="ECO:0000313" key="5">
    <source>
        <dbReference type="WBParaSite" id="ECPE_0000430101-mRNA-1"/>
    </source>
</evidence>
<dbReference type="AlphaFoldDB" id="A0A183ABF7"/>
<dbReference type="OrthoDB" id="29024at2759"/>
<feature type="domain" description="THO complex subunit 2 N-terminal" evidence="2">
    <location>
        <begin position="12"/>
        <end position="273"/>
    </location>
</feature>
<dbReference type="WBParaSite" id="ECPE_0000430101-mRNA-1">
    <property type="protein sequence ID" value="ECPE_0000430101-mRNA-1"/>
    <property type="gene ID" value="ECPE_0000430101"/>
</dbReference>
<evidence type="ECO:0000313" key="4">
    <source>
        <dbReference type="Proteomes" id="UP000272942"/>
    </source>
</evidence>
<reference evidence="5" key="1">
    <citation type="submission" date="2016-06" db="UniProtKB">
        <authorList>
            <consortium name="WormBaseParasite"/>
        </authorList>
    </citation>
    <scope>IDENTIFICATION</scope>
</reference>
<dbReference type="GO" id="GO:0006406">
    <property type="term" value="P:mRNA export from nucleus"/>
    <property type="evidence" value="ECO:0007669"/>
    <property type="project" value="InterPro"/>
</dbReference>
<organism evidence="5">
    <name type="scientific">Echinostoma caproni</name>
    <dbReference type="NCBI Taxonomy" id="27848"/>
    <lineage>
        <taxon>Eukaryota</taxon>
        <taxon>Metazoa</taxon>
        <taxon>Spiralia</taxon>
        <taxon>Lophotrochozoa</taxon>
        <taxon>Platyhelminthes</taxon>
        <taxon>Trematoda</taxon>
        <taxon>Digenea</taxon>
        <taxon>Plagiorchiida</taxon>
        <taxon>Echinostomata</taxon>
        <taxon>Echinostomatoidea</taxon>
        <taxon>Echinostomatidae</taxon>
        <taxon>Echinostoma</taxon>
    </lineage>
</organism>
<proteinExistence type="predicted"/>
<dbReference type="Proteomes" id="UP000272942">
    <property type="component" value="Unassembled WGS sequence"/>
</dbReference>
<dbReference type="InterPro" id="IPR040007">
    <property type="entry name" value="Tho2"/>
</dbReference>
<keyword evidence="1" id="KW-1133">Transmembrane helix</keyword>
<protein>
    <submittedName>
        <fullName evidence="5">THOC2_N domain-containing protein</fullName>
    </submittedName>
</protein>
<gene>
    <name evidence="3" type="ORF">ECPE_LOCUS4292</name>
</gene>
<keyword evidence="1" id="KW-0812">Transmembrane</keyword>
<accession>A0A183ABF7</accession>
<keyword evidence="4" id="KW-1185">Reference proteome</keyword>
<dbReference type="GO" id="GO:0003729">
    <property type="term" value="F:mRNA binding"/>
    <property type="evidence" value="ECO:0007669"/>
    <property type="project" value="TreeGrafter"/>
</dbReference>
<evidence type="ECO:0000313" key="3">
    <source>
        <dbReference type="EMBL" id="VDP72180.1"/>
    </source>
</evidence>
<evidence type="ECO:0000256" key="1">
    <source>
        <dbReference type="SAM" id="Phobius"/>
    </source>
</evidence>
<dbReference type="GO" id="GO:0006397">
    <property type="term" value="P:mRNA processing"/>
    <property type="evidence" value="ECO:0007669"/>
    <property type="project" value="InterPro"/>
</dbReference>
<feature type="transmembrane region" description="Helical" evidence="1">
    <location>
        <begin position="238"/>
        <end position="263"/>
    </location>
</feature>
<dbReference type="Pfam" id="PF16134">
    <property type="entry name" value="THOC2_N"/>
    <property type="match status" value="1"/>
</dbReference>
<dbReference type="GO" id="GO:0000445">
    <property type="term" value="C:THO complex part of transcription export complex"/>
    <property type="evidence" value="ECO:0007669"/>
    <property type="project" value="TreeGrafter"/>
</dbReference>
<dbReference type="PANTHER" id="PTHR21597:SF0">
    <property type="entry name" value="THO COMPLEX SUBUNIT 2"/>
    <property type="match status" value="1"/>
</dbReference>
<sequence>MALIGIGFTKCKEGGITQCSKLLLDLFVKLVNGEGKVDVLSKVLPGLVKLFQDENMFESKLLDVLWILDSAVVDVNSEAVRDRYFRLLHVCKAHVNPALLMERLSEDTLENMSLIQSKQQFQTRYVRTKTRLFFKQQKFNLLREENEGYAKLITELSQTRGPMDAVMTQVRSLIGYFDLDPNRVLDLILDVGEFRENMSEQLVKLIRFYNPDKLDLTHILGHKFHFTQDPGSTTPPSLYRIAAILLANGLINLDILYGHIVFFKKKKKKKKKKKHHIV</sequence>
<dbReference type="InterPro" id="IPR032302">
    <property type="entry name" value="THOC2_N"/>
</dbReference>